<feature type="compositionally biased region" description="Polar residues" evidence="1">
    <location>
        <begin position="31"/>
        <end position="48"/>
    </location>
</feature>
<dbReference type="Gene3D" id="1.25.40.120">
    <property type="entry name" value="Protein prenylyltransferase"/>
    <property type="match status" value="1"/>
</dbReference>
<keyword evidence="3" id="KW-1185">Reference proteome</keyword>
<evidence type="ECO:0000313" key="3">
    <source>
        <dbReference type="Proteomes" id="UP000233080"/>
    </source>
</evidence>
<proteinExistence type="predicted"/>
<feature type="region of interest" description="Disordered" evidence="1">
    <location>
        <begin position="29"/>
        <end position="48"/>
    </location>
</feature>
<organism evidence="2 3">
    <name type="scientific">Colobus angolensis palliatus</name>
    <name type="common">Peters' Angolan colobus</name>
    <dbReference type="NCBI Taxonomy" id="336983"/>
    <lineage>
        <taxon>Eukaryota</taxon>
        <taxon>Metazoa</taxon>
        <taxon>Chordata</taxon>
        <taxon>Craniata</taxon>
        <taxon>Vertebrata</taxon>
        <taxon>Euteleostomi</taxon>
        <taxon>Mammalia</taxon>
        <taxon>Eutheria</taxon>
        <taxon>Euarchontoglires</taxon>
        <taxon>Primates</taxon>
        <taxon>Haplorrhini</taxon>
        <taxon>Catarrhini</taxon>
        <taxon>Cercopithecidae</taxon>
        <taxon>Colobinae</taxon>
        <taxon>Colobus</taxon>
    </lineage>
</organism>
<evidence type="ECO:0000313" key="2">
    <source>
        <dbReference type="Ensembl" id="ENSCANP00000030727.1"/>
    </source>
</evidence>
<accession>A0A2K5JPI5</accession>
<dbReference type="AlphaFoldDB" id="A0A2K5JPI5"/>
<dbReference type="STRING" id="336983.ENSCANP00000030727"/>
<dbReference type="Ensembl" id="ENSCANT00000053937.1">
    <property type="protein sequence ID" value="ENSCANP00000030727.1"/>
    <property type="gene ID" value="ENSCANG00000039038.1"/>
</dbReference>
<sequence length="48" mass="5635">MLESQCDNKENILNKALDPIKKEYWRYIGRSPQSKHSTENDSPTNVQQ</sequence>
<evidence type="ECO:0000256" key="1">
    <source>
        <dbReference type="SAM" id="MobiDB-lite"/>
    </source>
</evidence>
<protein>
    <submittedName>
        <fullName evidence="2">Uncharacterized protein</fullName>
    </submittedName>
</protein>
<reference evidence="2" key="2">
    <citation type="submission" date="2025-09" db="UniProtKB">
        <authorList>
            <consortium name="Ensembl"/>
        </authorList>
    </citation>
    <scope>IDENTIFICATION</scope>
</reference>
<name>A0A2K5JPI5_COLAP</name>
<reference evidence="2" key="1">
    <citation type="submission" date="2025-08" db="UniProtKB">
        <authorList>
            <consortium name="Ensembl"/>
        </authorList>
    </citation>
    <scope>IDENTIFICATION</scope>
</reference>
<dbReference type="Proteomes" id="UP000233080">
    <property type="component" value="Unassembled WGS sequence"/>
</dbReference>